<accession>A0A7I8J595</accession>
<dbReference type="EMBL" id="LR743596">
    <property type="protein sequence ID" value="CAA2626078.1"/>
    <property type="molecule type" value="Genomic_DNA"/>
</dbReference>
<feature type="region of interest" description="Disordered" evidence="1">
    <location>
        <begin position="1"/>
        <end position="28"/>
    </location>
</feature>
<evidence type="ECO:0000313" key="2">
    <source>
        <dbReference type="EMBL" id="CAA2626078.1"/>
    </source>
</evidence>
<dbReference type="AlphaFoldDB" id="A0A7I8J595"/>
<evidence type="ECO:0000313" key="3">
    <source>
        <dbReference type="Proteomes" id="UP001189122"/>
    </source>
</evidence>
<reference evidence="2 3" key="1">
    <citation type="submission" date="2019-12" db="EMBL/GenBank/DDBJ databases">
        <authorList>
            <person name="Scholz U."/>
            <person name="Mascher M."/>
            <person name="Fiebig A."/>
        </authorList>
    </citation>
    <scope>NUCLEOTIDE SEQUENCE</scope>
</reference>
<dbReference type="EMBL" id="CACRZD030000009">
    <property type="protein sequence ID" value="CAA6665406.1"/>
    <property type="molecule type" value="Genomic_DNA"/>
</dbReference>
<keyword evidence="3" id="KW-1185">Reference proteome</keyword>
<proteinExistence type="predicted"/>
<dbReference type="Proteomes" id="UP001189122">
    <property type="component" value="Unassembled WGS sequence"/>
</dbReference>
<protein>
    <submittedName>
        <fullName evidence="2">Uncharacterized protein</fullName>
    </submittedName>
</protein>
<name>A0A7I8J595_SPIIN</name>
<evidence type="ECO:0000256" key="1">
    <source>
        <dbReference type="SAM" id="MobiDB-lite"/>
    </source>
</evidence>
<sequence length="58" mass="6306">MALSSPSLAGQAVKLAPPPRRSWSPLVSATPRHDIQRVVLTKVTYNSPKRVAILLSRS</sequence>
<gene>
    <name evidence="2" type="ORF">SI7747_09011795</name>
</gene>
<organism evidence="2">
    <name type="scientific">Spirodela intermedia</name>
    <name type="common">Intermediate duckweed</name>
    <dbReference type="NCBI Taxonomy" id="51605"/>
    <lineage>
        <taxon>Eukaryota</taxon>
        <taxon>Viridiplantae</taxon>
        <taxon>Streptophyta</taxon>
        <taxon>Embryophyta</taxon>
        <taxon>Tracheophyta</taxon>
        <taxon>Spermatophyta</taxon>
        <taxon>Magnoliopsida</taxon>
        <taxon>Liliopsida</taxon>
        <taxon>Araceae</taxon>
        <taxon>Lemnoideae</taxon>
        <taxon>Spirodela</taxon>
    </lineage>
</organism>